<sequence length="232" mass="26144">MMLAKTFFERVYRTVMIKKLVLWCLLFSYPLSSLANTHEKISPSSHLYIGAMGGYGSTTWEGLVPTRENQNMALSMSTPVKVREGGGVWGAFTGYEFARYFALELSYLDYPDAEVSFDPMSLFSFLNGNRVSFKTKTETVDLKAKIMLQIPKTSIRAYSSVGIAGIHRNDILVNQWRATPAFGAGFNYQLTNHWMLELGGNYTAGYGEAQLTPSDSYFPFLYSVVLRLAYFI</sequence>
<accession>A0A0W0UGH1</accession>
<feature type="domain" description="Outer membrane protein beta-barrel" evidence="2">
    <location>
        <begin position="45"/>
        <end position="204"/>
    </location>
</feature>
<evidence type="ECO:0000313" key="4">
    <source>
        <dbReference type="Proteomes" id="UP000054715"/>
    </source>
</evidence>
<gene>
    <name evidence="3" type="ORF">Ljam_0928</name>
</gene>
<reference evidence="3 4" key="1">
    <citation type="submission" date="2015-11" db="EMBL/GenBank/DDBJ databases">
        <title>Genomic analysis of 38 Legionella species identifies large and diverse effector repertoires.</title>
        <authorList>
            <person name="Burstein D."/>
            <person name="Amaro F."/>
            <person name="Zusman T."/>
            <person name="Lifshitz Z."/>
            <person name="Cohen O."/>
            <person name="Gilbert J.A."/>
            <person name="Pupko T."/>
            <person name="Shuman H.A."/>
            <person name="Segal G."/>
        </authorList>
    </citation>
    <scope>NUCLEOTIDE SEQUENCE [LARGE SCALE GENOMIC DNA]</scope>
    <source>
        <strain evidence="3 4">JA-26-G1-E2</strain>
    </source>
</reference>
<dbReference type="EMBL" id="LNYG01000013">
    <property type="protein sequence ID" value="KTD06733.1"/>
    <property type="molecule type" value="Genomic_DNA"/>
</dbReference>
<dbReference type="Proteomes" id="UP000054715">
    <property type="component" value="Unassembled WGS sequence"/>
</dbReference>
<dbReference type="InterPro" id="IPR027385">
    <property type="entry name" value="Beta-barrel_OMP"/>
</dbReference>
<evidence type="ECO:0000256" key="1">
    <source>
        <dbReference type="ARBA" id="ARBA00022729"/>
    </source>
</evidence>
<dbReference type="SUPFAM" id="SSF56925">
    <property type="entry name" value="OMPA-like"/>
    <property type="match status" value="1"/>
</dbReference>
<keyword evidence="3" id="KW-0472">Membrane</keyword>
<dbReference type="STRING" id="455.Ljam_0928"/>
<name>A0A0W0UGH1_9GAMM</name>
<protein>
    <submittedName>
        <fullName evidence="3">OmpA-like transmembrane domain protein</fullName>
    </submittedName>
</protein>
<keyword evidence="1" id="KW-0732">Signal</keyword>
<dbReference type="PATRIC" id="fig|455.5.peg.987"/>
<evidence type="ECO:0000313" key="3">
    <source>
        <dbReference type="EMBL" id="KTD06733.1"/>
    </source>
</evidence>
<keyword evidence="3" id="KW-0812">Transmembrane</keyword>
<comment type="caution">
    <text evidence="3">The sequence shown here is derived from an EMBL/GenBank/DDBJ whole genome shotgun (WGS) entry which is preliminary data.</text>
</comment>
<dbReference type="AlphaFoldDB" id="A0A0W0UGH1"/>
<dbReference type="InterPro" id="IPR011250">
    <property type="entry name" value="OMP/PagP_B-barrel"/>
</dbReference>
<organism evidence="3 4">
    <name type="scientific">Legionella jamestowniensis</name>
    <dbReference type="NCBI Taxonomy" id="455"/>
    <lineage>
        <taxon>Bacteria</taxon>
        <taxon>Pseudomonadati</taxon>
        <taxon>Pseudomonadota</taxon>
        <taxon>Gammaproteobacteria</taxon>
        <taxon>Legionellales</taxon>
        <taxon>Legionellaceae</taxon>
        <taxon>Legionella</taxon>
    </lineage>
</organism>
<proteinExistence type="predicted"/>
<evidence type="ECO:0000259" key="2">
    <source>
        <dbReference type="Pfam" id="PF13505"/>
    </source>
</evidence>
<dbReference type="Pfam" id="PF13505">
    <property type="entry name" value="OMP_b-brl"/>
    <property type="match status" value="1"/>
</dbReference>
<dbReference type="Gene3D" id="2.40.160.20">
    <property type="match status" value="1"/>
</dbReference>